<organism evidence="1">
    <name type="scientific">Microviridae sp. ctbkO13</name>
    <dbReference type="NCBI Taxonomy" id="2825003"/>
    <lineage>
        <taxon>Viruses</taxon>
        <taxon>Monodnaviria</taxon>
        <taxon>Sangervirae</taxon>
        <taxon>Phixviricota</taxon>
        <taxon>Malgrandaviricetes</taxon>
        <taxon>Petitvirales</taxon>
        <taxon>Microviridae</taxon>
    </lineage>
</organism>
<protein>
    <submittedName>
        <fullName evidence="1">Uncharacterized protein</fullName>
    </submittedName>
</protein>
<dbReference type="EMBL" id="BK057810">
    <property type="protein sequence ID" value="DAE25543.1"/>
    <property type="molecule type" value="Genomic_DNA"/>
</dbReference>
<evidence type="ECO:0000313" key="1">
    <source>
        <dbReference type="EMBL" id="DAE25543.1"/>
    </source>
</evidence>
<reference evidence="1" key="1">
    <citation type="journal article" date="2021" name="Proc. Natl. Acad. Sci. U.S.A.">
        <title>A Catalog of Tens of Thousands of Viruses from Human Metagenomes Reveals Hidden Associations with Chronic Diseases.</title>
        <authorList>
            <person name="Tisza M.J."/>
            <person name="Buck C.B."/>
        </authorList>
    </citation>
    <scope>NUCLEOTIDE SEQUENCE</scope>
    <source>
        <strain evidence="1">CtbkO13</strain>
    </source>
</reference>
<proteinExistence type="predicted"/>
<accession>A0A8S5R223</accession>
<name>A0A8S5R223_9VIRU</name>
<sequence>MKKTKRFKFEVLGKLHDYVITKNGDIYVDFLPFSMQLVYNKQKNMHEVISTFYCEAGIKLISGSLPFCLAFIQGAIRAELLTLELTLRNG</sequence>